<proteinExistence type="predicted"/>
<feature type="compositionally biased region" description="Low complexity" evidence="1">
    <location>
        <begin position="94"/>
        <end position="103"/>
    </location>
</feature>
<dbReference type="Pfam" id="PF15159">
    <property type="entry name" value="PIG-Y"/>
    <property type="match status" value="1"/>
</dbReference>
<dbReference type="EMBL" id="ML119647">
    <property type="protein sequence ID" value="RPA87113.1"/>
    <property type="molecule type" value="Genomic_DNA"/>
</dbReference>
<evidence type="ECO:0000256" key="2">
    <source>
        <dbReference type="SAM" id="Phobius"/>
    </source>
</evidence>
<evidence type="ECO:0000256" key="1">
    <source>
        <dbReference type="SAM" id="MobiDB-lite"/>
    </source>
</evidence>
<dbReference type="InterPro" id="IPR029164">
    <property type="entry name" value="PIG-Y"/>
</dbReference>
<dbReference type="PANTHER" id="PTHR39400">
    <property type="entry name" value="YALI0E29227P"/>
    <property type="match status" value="1"/>
</dbReference>
<evidence type="ECO:0000313" key="4">
    <source>
        <dbReference type="Proteomes" id="UP000275078"/>
    </source>
</evidence>
<feature type="transmembrane region" description="Helical" evidence="2">
    <location>
        <begin position="146"/>
        <end position="172"/>
    </location>
</feature>
<keyword evidence="2" id="KW-0812">Transmembrane</keyword>
<name>A0A3N4ILW3_ASCIM</name>
<organism evidence="3 4">
    <name type="scientific">Ascobolus immersus RN42</name>
    <dbReference type="NCBI Taxonomy" id="1160509"/>
    <lineage>
        <taxon>Eukaryota</taxon>
        <taxon>Fungi</taxon>
        <taxon>Dikarya</taxon>
        <taxon>Ascomycota</taxon>
        <taxon>Pezizomycotina</taxon>
        <taxon>Pezizomycetes</taxon>
        <taxon>Pezizales</taxon>
        <taxon>Ascobolaceae</taxon>
        <taxon>Ascobolus</taxon>
    </lineage>
</organism>
<feature type="compositionally biased region" description="Polar residues" evidence="1">
    <location>
        <begin position="14"/>
        <end position="25"/>
    </location>
</feature>
<feature type="compositionally biased region" description="Low complexity" evidence="1">
    <location>
        <begin position="1"/>
        <end position="13"/>
    </location>
</feature>
<dbReference type="Proteomes" id="UP000275078">
    <property type="component" value="Unassembled WGS sequence"/>
</dbReference>
<keyword evidence="2" id="KW-0472">Membrane</keyword>
<dbReference type="AlphaFoldDB" id="A0A3N4ILW3"/>
<dbReference type="OrthoDB" id="2157498at2759"/>
<accession>A0A3N4ILW3</accession>
<feature type="compositionally biased region" description="Basic residues" evidence="1">
    <location>
        <begin position="60"/>
        <end position="69"/>
    </location>
</feature>
<feature type="transmembrane region" description="Helical" evidence="2">
    <location>
        <begin position="229"/>
        <end position="252"/>
    </location>
</feature>
<dbReference type="PANTHER" id="PTHR39400:SF1">
    <property type="entry name" value="PIG-P DOMAIN-CONTAINING PROTEIN"/>
    <property type="match status" value="1"/>
</dbReference>
<keyword evidence="2" id="KW-1133">Transmembrane helix</keyword>
<dbReference type="STRING" id="1160509.A0A3N4ILW3"/>
<keyword evidence="4" id="KW-1185">Reference proteome</keyword>
<sequence length="269" mass="29073">MPSFLSPASPSPLTMRSKSETNLVNSLPPPQAHTTSSSPFLLPPSPTTHHNLNTPPSPPRTRRRGRSLRKTALLKPPSANHLSAPLLQPPPVPRKTSSKSTSPRPRPQEPNYLSDSSVTSTSGWQSTLNHAPLYARKDVSDSSADTIFYGWVVLISTWVAFVIGIGSVFGVWDWAWDVTPVNGTAQQGGPCAKWVNETWGVNVSCDAASVSDPSLFGWEAEGGLPIDGYYPALIVLTGIMAWVWVVIAWVGLKYFKHAKIQTPVAAGND</sequence>
<evidence type="ECO:0000313" key="3">
    <source>
        <dbReference type="EMBL" id="RPA87113.1"/>
    </source>
</evidence>
<feature type="region of interest" description="Disordered" evidence="1">
    <location>
        <begin position="1"/>
        <end position="119"/>
    </location>
</feature>
<reference evidence="3 4" key="1">
    <citation type="journal article" date="2018" name="Nat. Ecol. Evol.">
        <title>Pezizomycetes genomes reveal the molecular basis of ectomycorrhizal truffle lifestyle.</title>
        <authorList>
            <person name="Murat C."/>
            <person name="Payen T."/>
            <person name="Noel B."/>
            <person name="Kuo A."/>
            <person name="Morin E."/>
            <person name="Chen J."/>
            <person name="Kohler A."/>
            <person name="Krizsan K."/>
            <person name="Balestrini R."/>
            <person name="Da Silva C."/>
            <person name="Montanini B."/>
            <person name="Hainaut M."/>
            <person name="Levati E."/>
            <person name="Barry K.W."/>
            <person name="Belfiori B."/>
            <person name="Cichocki N."/>
            <person name="Clum A."/>
            <person name="Dockter R.B."/>
            <person name="Fauchery L."/>
            <person name="Guy J."/>
            <person name="Iotti M."/>
            <person name="Le Tacon F."/>
            <person name="Lindquist E.A."/>
            <person name="Lipzen A."/>
            <person name="Malagnac F."/>
            <person name="Mello A."/>
            <person name="Molinier V."/>
            <person name="Miyauchi S."/>
            <person name="Poulain J."/>
            <person name="Riccioni C."/>
            <person name="Rubini A."/>
            <person name="Sitrit Y."/>
            <person name="Splivallo R."/>
            <person name="Traeger S."/>
            <person name="Wang M."/>
            <person name="Zifcakova L."/>
            <person name="Wipf D."/>
            <person name="Zambonelli A."/>
            <person name="Paolocci F."/>
            <person name="Nowrousian M."/>
            <person name="Ottonello S."/>
            <person name="Baldrian P."/>
            <person name="Spatafora J.W."/>
            <person name="Henrissat B."/>
            <person name="Nagy L.G."/>
            <person name="Aury J.M."/>
            <person name="Wincker P."/>
            <person name="Grigoriev I.V."/>
            <person name="Bonfante P."/>
            <person name="Martin F.M."/>
        </authorList>
    </citation>
    <scope>NUCLEOTIDE SEQUENCE [LARGE SCALE GENOMIC DNA]</scope>
    <source>
        <strain evidence="3 4">RN42</strain>
    </source>
</reference>
<protein>
    <submittedName>
        <fullName evidence="3">Uncharacterized protein</fullName>
    </submittedName>
</protein>
<gene>
    <name evidence="3" type="ORF">BJ508DRAFT_410666</name>
</gene>